<dbReference type="EMBL" id="RJMB01000001">
    <property type="protein sequence ID" value="RNL87487.1"/>
    <property type="molecule type" value="Genomic_DNA"/>
</dbReference>
<gene>
    <name evidence="2" type="ORF">EFW17_01350</name>
</gene>
<feature type="region of interest" description="Disordered" evidence="1">
    <location>
        <begin position="252"/>
        <end position="273"/>
    </location>
</feature>
<comment type="caution">
    <text evidence="2">The sequence shown here is derived from an EMBL/GenBank/DDBJ whole genome shotgun (WGS) entry which is preliminary data.</text>
</comment>
<keyword evidence="2" id="KW-0489">Methyltransferase</keyword>
<dbReference type="OrthoDB" id="3216820at2"/>
<keyword evidence="2" id="KW-0808">Transferase</keyword>
<evidence type="ECO:0000256" key="1">
    <source>
        <dbReference type="SAM" id="MobiDB-lite"/>
    </source>
</evidence>
<dbReference type="InterPro" id="IPR029063">
    <property type="entry name" value="SAM-dependent_MTases_sf"/>
</dbReference>
<proteinExistence type="predicted"/>
<dbReference type="Pfam" id="PF04672">
    <property type="entry name" value="Methyltransf_19"/>
    <property type="match status" value="1"/>
</dbReference>
<organism evidence="2 3">
    <name type="scientific">Halostreptopolyspora alba</name>
    <dbReference type="NCBI Taxonomy" id="2487137"/>
    <lineage>
        <taxon>Bacteria</taxon>
        <taxon>Bacillati</taxon>
        <taxon>Actinomycetota</taxon>
        <taxon>Actinomycetes</taxon>
        <taxon>Streptosporangiales</taxon>
        <taxon>Nocardiopsidaceae</taxon>
        <taxon>Halostreptopolyspora</taxon>
    </lineage>
</organism>
<evidence type="ECO:0000313" key="2">
    <source>
        <dbReference type="EMBL" id="RNL87487.1"/>
    </source>
</evidence>
<name>A0A3N0EIC5_9ACTN</name>
<protein>
    <submittedName>
        <fullName evidence="2">SAM-dependent methyltransferase</fullName>
    </submittedName>
</protein>
<dbReference type="SUPFAM" id="SSF53335">
    <property type="entry name" value="S-adenosyl-L-methionine-dependent methyltransferases"/>
    <property type="match status" value="1"/>
</dbReference>
<dbReference type="InterPro" id="IPR006764">
    <property type="entry name" value="SAM_dep_MeTrfase_SAV2177_type"/>
</dbReference>
<feature type="region of interest" description="Disordered" evidence="1">
    <location>
        <begin position="1"/>
        <end position="21"/>
    </location>
</feature>
<dbReference type="Gene3D" id="3.40.50.150">
    <property type="entry name" value="Vaccinia Virus protein VP39"/>
    <property type="match status" value="1"/>
</dbReference>
<accession>A0A3N0EIC5</accession>
<sequence length="273" mass="29849">MNDSPPSSVSTGGNAPTSIDTSVPHSARVWNYWLGGKDNYAADREAGDQFRERFPEIPVFAQQGRGFLRRAITYLARDAGIRQFLDLGTGMPTANNTHEVAQSHAPESTVVYVDNDPLVLRHAHALLVGTDEGTTDYIHADLRDPRSILALARERLDFERPIALTLMGVLGHIDAEEVPRIVHALVEALPSGSHLALWDGTDTHPRILAALEEYNANAPLPYRHRAPEWIGSLFDGLEIVEPGLVPCPQWRPEPAEVGTMPDAPSLAGVGRKP</sequence>
<dbReference type="GO" id="GO:0008168">
    <property type="term" value="F:methyltransferase activity"/>
    <property type="evidence" value="ECO:0007669"/>
    <property type="project" value="UniProtKB-KW"/>
</dbReference>
<reference evidence="2 3" key="1">
    <citation type="submission" date="2018-11" db="EMBL/GenBank/DDBJ databases">
        <title>The genome draft of YIM 96095.</title>
        <authorList>
            <person name="Tang S.-K."/>
            <person name="Chunyu W.-X."/>
            <person name="Feng Y.-Z."/>
        </authorList>
    </citation>
    <scope>NUCLEOTIDE SEQUENCE [LARGE SCALE GENOMIC DNA]</scope>
    <source>
        <strain evidence="2 3">YIM 96095</strain>
    </source>
</reference>
<dbReference type="Proteomes" id="UP000269198">
    <property type="component" value="Unassembled WGS sequence"/>
</dbReference>
<keyword evidence="3" id="KW-1185">Reference proteome</keyword>
<evidence type="ECO:0000313" key="3">
    <source>
        <dbReference type="Proteomes" id="UP000269198"/>
    </source>
</evidence>
<dbReference type="AlphaFoldDB" id="A0A3N0EIC5"/>
<dbReference type="PIRSF" id="PIRSF017393">
    <property type="entry name" value="MTase_SAV2177"/>
    <property type="match status" value="1"/>
</dbReference>
<dbReference type="GO" id="GO:0032259">
    <property type="term" value="P:methylation"/>
    <property type="evidence" value="ECO:0007669"/>
    <property type="project" value="UniProtKB-KW"/>
</dbReference>
<dbReference type="RefSeq" id="WP_123199352.1">
    <property type="nucleotide sequence ID" value="NZ_RJMB01000001.1"/>
</dbReference>